<feature type="transmembrane region" description="Helical" evidence="9">
    <location>
        <begin position="46"/>
        <end position="63"/>
    </location>
</feature>
<feature type="transmembrane region" description="Helical" evidence="9">
    <location>
        <begin position="91"/>
        <end position="113"/>
    </location>
</feature>
<dbReference type="AlphaFoldDB" id="A0A1T4V4W6"/>
<dbReference type="InterPro" id="IPR007387">
    <property type="entry name" value="TRAP_DctQ"/>
</dbReference>
<comment type="subunit">
    <text evidence="9">The complex comprises the extracytoplasmic solute receptor protein and the two transmembrane proteins.</text>
</comment>
<evidence type="ECO:0000256" key="2">
    <source>
        <dbReference type="ARBA" id="ARBA00022448"/>
    </source>
</evidence>
<keyword evidence="3" id="KW-1003">Cell membrane</keyword>
<dbReference type="RefSeq" id="WP_051639619.1">
    <property type="nucleotide sequence ID" value="NZ_FUXX01000009.1"/>
</dbReference>
<accession>A0A1T4V4W6</accession>
<organism evidence="11 12">
    <name type="scientific">Succinivibrio dextrinosolvens DSM 3072</name>
    <dbReference type="NCBI Taxonomy" id="1123324"/>
    <lineage>
        <taxon>Bacteria</taxon>
        <taxon>Pseudomonadati</taxon>
        <taxon>Pseudomonadota</taxon>
        <taxon>Gammaproteobacteria</taxon>
        <taxon>Aeromonadales</taxon>
        <taxon>Succinivibrionaceae</taxon>
        <taxon>Succinivibrio</taxon>
    </lineage>
</organism>
<protein>
    <recommendedName>
        <fullName evidence="9">TRAP transporter small permease protein</fullName>
    </recommendedName>
</protein>
<dbReference type="InterPro" id="IPR055348">
    <property type="entry name" value="DctQ"/>
</dbReference>
<comment type="subcellular location">
    <subcellularLocation>
        <location evidence="1 9">Cell inner membrane</location>
        <topology evidence="1 9">Multi-pass membrane protein</topology>
    </subcellularLocation>
</comment>
<gene>
    <name evidence="11" type="ORF">SAMN02745213_00767</name>
</gene>
<dbReference type="Proteomes" id="UP000242432">
    <property type="component" value="Unassembled WGS sequence"/>
</dbReference>
<feature type="transmembrane region" description="Helical" evidence="9">
    <location>
        <begin position="12"/>
        <end position="34"/>
    </location>
</feature>
<evidence type="ECO:0000256" key="7">
    <source>
        <dbReference type="ARBA" id="ARBA00023136"/>
    </source>
</evidence>
<evidence type="ECO:0000256" key="4">
    <source>
        <dbReference type="ARBA" id="ARBA00022519"/>
    </source>
</evidence>
<evidence type="ECO:0000256" key="3">
    <source>
        <dbReference type="ARBA" id="ARBA00022475"/>
    </source>
</evidence>
<dbReference type="EMBL" id="FUXX01000009">
    <property type="protein sequence ID" value="SKA59956.1"/>
    <property type="molecule type" value="Genomic_DNA"/>
</dbReference>
<sequence>MKKSNFIVNIDLFLAAIALTVLVCVTFGGVIMRYFVGKPIIWAEEVQLWCFLWMTFLGAGAAFRHGSHVAVEMVVSLFPQNIQKFIEKMDYVICMVVLGYLGFLGCDIIKLMMKIGKSTSILHVPFYFINGIIPVCCVLMMVSLTYATFFMKKDDAKDTDKNTENKAKEE</sequence>
<evidence type="ECO:0000256" key="8">
    <source>
        <dbReference type="ARBA" id="ARBA00038436"/>
    </source>
</evidence>
<dbReference type="GO" id="GO:0022857">
    <property type="term" value="F:transmembrane transporter activity"/>
    <property type="evidence" value="ECO:0007669"/>
    <property type="project" value="UniProtKB-UniRule"/>
</dbReference>
<reference evidence="12" key="1">
    <citation type="submission" date="2017-02" db="EMBL/GenBank/DDBJ databases">
        <authorList>
            <person name="Varghese N."/>
            <person name="Submissions S."/>
        </authorList>
    </citation>
    <scope>NUCLEOTIDE SEQUENCE [LARGE SCALE GENOMIC DNA]</scope>
    <source>
        <strain evidence="12">DSM 3072</strain>
    </source>
</reference>
<evidence type="ECO:0000313" key="11">
    <source>
        <dbReference type="EMBL" id="SKA59956.1"/>
    </source>
</evidence>
<evidence type="ECO:0000313" key="12">
    <source>
        <dbReference type="Proteomes" id="UP000242432"/>
    </source>
</evidence>
<dbReference type="Pfam" id="PF04290">
    <property type="entry name" value="DctQ"/>
    <property type="match status" value="1"/>
</dbReference>
<keyword evidence="6 9" id="KW-1133">Transmembrane helix</keyword>
<keyword evidence="12" id="KW-1185">Reference proteome</keyword>
<comment type="similarity">
    <text evidence="8 9">Belongs to the TRAP transporter small permease family.</text>
</comment>
<keyword evidence="7 9" id="KW-0472">Membrane</keyword>
<dbReference type="GO" id="GO:0005886">
    <property type="term" value="C:plasma membrane"/>
    <property type="evidence" value="ECO:0007669"/>
    <property type="project" value="UniProtKB-SubCell"/>
</dbReference>
<proteinExistence type="inferred from homology"/>
<evidence type="ECO:0000256" key="9">
    <source>
        <dbReference type="RuleBase" id="RU369079"/>
    </source>
</evidence>
<evidence type="ECO:0000256" key="6">
    <source>
        <dbReference type="ARBA" id="ARBA00022989"/>
    </source>
</evidence>
<keyword evidence="5 9" id="KW-0812">Transmembrane</keyword>
<comment type="function">
    <text evidence="9">Part of the tripartite ATP-independent periplasmic (TRAP) transport system.</text>
</comment>
<feature type="transmembrane region" description="Helical" evidence="9">
    <location>
        <begin position="125"/>
        <end position="147"/>
    </location>
</feature>
<dbReference type="STRING" id="83771.SAMN02910357_01456"/>
<evidence type="ECO:0000259" key="10">
    <source>
        <dbReference type="Pfam" id="PF04290"/>
    </source>
</evidence>
<name>A0A1T4V4W6_9GAMM</name>
<dbReference type="PANTHER" id="PTHR35011">
    <property type="entry name" value="2,3-DIKETO-L-GULONATE TRAP TRANSPORTER SMALL PERMEASE PROTEIN YIAM"/>
    <property type="match status" value="1"/>
</dbReference>
<evidence type="ECO:0000256" key="1">
    <source>
        <dbReference type="ARBA" id="ARBA00004429"/>
    </source>
</evidence>
<evidence type="ECO:0000256" key="5">
    <source>
        <dbReference type="ARBA" id="ARBA00022692"/>
    </source>
</evidence>
<feature type="domain" description="Tripartite ATP-independent periplasmic transporters DctQ component" evidence="10">
    <location>
        <begin position="22"/>
        <end position="145"/>
    </location>
</feature>
<keyword evidence="4 9" id="KW-0997">Cell inner membrane</keyword>
<keyword evidence="2 9" id="KW-0813">Transport</keyword>